<dbReference type="GO" id="GO:0051539">
    <property type="term" value="F:4 iron, 4 sulfur cluster binding"/>
    <property type="evidence" value="ECO:0007669"/>
    <property type="project" value="UniProtKB-KW"/>
</dbReference>
<dbReference type="SUPFAM" id="SSF51230">
    <property type="entry name" value="Single hybrid motif"/>
    <property type="match status" value="1"/>
</dbReference>
<feature type="domain" description="4Fe-4S ferredoxin-type" evidence="8">
    <location>
        <begin position="246"/>
        <end position="275"/>
    </location>
</feature>
<dbReference type="SUPFAM" id="SSF142019">
    <property type="entry name" value="Nqo1 FMN-binding domain-like"/>
    <property type="match status" value="1"/>
</dbReference>
<dbReference type="InterPro" id="IPR011538">
    <property type="entry name" value="Nuo51_FMN-bd"/>
</dbReference>
<name>A0A9D1LVS5_9FIRM</name>
<evidence type="ECO:0000256" key="4">
    <source>
        <dbReference type="ARBA" id="ARBA00022737"/>
    </source>
</evidence>
<dbReference type="InterPro" id="IPR037225">
    <property type="entry name" value="Nuo51_FMN-bd_sf"/>
</dbReference>
<dbReference type="Pfam" id="PF13534">
    <property type="entry name" value="Fer4_17"/>
    <property type="match status" value="1"/>
</dbReference>
<dbReference type="PIRSF" id="PIRSF036408">
    <property type="entry name" value="PduS_prd"/>
    <property type="match status" value="1"/>
</dbReference>
<evidence type="ECO:0000313" key="9">
    <source>
        <dbReference type="EMBL" id="HIU49015.1"/>
    </source>
</evidence>
<evidence type="ECO:0000259" key="8">
    <source>
        <dbReference type="PROSITE" id="PS51379"/>
    </source>
</evidence>
<dbReference type="PANTHER" id="PTHR43034">
    <property type="entry name" value="ION-TRANSLOCATING OXIDOREDUCTASE COMPLEX SUBUNIT C"/>
    <property type="match status" value="1"/>
</dbReference>
<comment type="caution">
    <text evidence="9">The sequence shown here is derived from an EMBL/GenBank/DDBJ whole genome shotgun (WGS) entry which is preliminary data.</text>
</comment>
<dbReference type="PROSITE" id="PS00198">
    <property type="entry name" value="4FE4S_FER_1"/>
    <property type="match status" value="1"/>
</dbReference>
<keyword evidence="1" id="KW-0813">Transport</keyword>
<evidence type="ECO:0000256" key="1">
    <source>
        <dbReference type="ARBA" id="ARBA00022448"/>
    </source>
</evidence>
<keyword evidence="6" id="KW-0408">Iron</keyword>
<dbReference type="InterPro" id="IPR017054">
    <property type="entry name" value="PduS"/>
</dbReference>
<gene>
    <name evidence="9" type="ORF">IAB04_06590</name>
</gene>
<evidence type="ECO:0000256" key="6">
    <source>
        <dbReference type="ARBA" id="ARBA00023004"/>
    </source>
</evidence>
<accession>A0A9D1LVS5</accession>
<evidence type="ECO:0000256" key="5">
    <source>
        <dbReference type="ARBA" id="ARBA00022982"/>
    </source>
</evidence>
<dbReference type="SUPFAM" id="SSF142984">
    <property type="entry name" value="Nqo1 middle domain-like"/>
    <property type="match status" value="1"/>
</dbReference>
<dbReference type="AlphaFoldDB" id="A0A9D1LVS5"/>
<dbReference type="InterPro" id="IPR026902">
    <property type="entry name" value="RnfC_N"/>
</dbReference>
<dbReference type="GO" id="GO:0016020">
    <property type="term" value="C:membrane"/>
    <property type="evidence" value="ECO:0007669"/>
    <property type="project" value="InterPro"/>
</dbReference>
<dbReference type="Pfam" id="PF01512">
    <property type="entry name" value="Complex1_51K"/>
    <property type="match status" value="1"/>
</dbReference>
<dbReference type="InterPro" id="IPR011053">
    <property type="entry name" value="Single_hybrid_motif"/>
</dbReference>
<evidence type="ECO:0000256" key="2">
    <source>
        <dbReference type="ARBA" id="ARBA00022485"/>
    </source>
</evidence>
<dbReference type="SUPFAM" id="SSF46548">
    <property type="entry name" value="alpha-helical ferredoxin"/>
    <property type="match status" value="1"/>
</dbReference>
<dbReference type="Pfam" id="PF13375">
    <property type="entry name" value="RnfC_N"/>
    <property type="match status" value="1"/>
</dbReference>
<keyword evidence="3" id="KW-0479">Metal-binding</keyword>
<evidence type="ECO:0000313" key="10">
    <source>
        <dbReference type="Proteomes" id="UP000824111"/>
    </source>
</evidence>
<proteinExistence type="predicted"/>
<organism evidence="9 10">
    <name type="scientific">Candidatus Avimonoglobus intestinipullorum</name>
    <dbReference type="NCBI Taxonomy" id="2840699"/>
    <lineage>
        <taxon>Bacteria</taxon>
        <taxon>Bacillati</taxon>
        <taxon>Bacillota</taxon>
        <taxon>Clostridia</taxon>
        <taxon>Eubacteriales</taxon>
        <taxon>Candidatus Avimonoglobus</taxon>
    </lineage>
</organism>
<dbReference type="GO" id="GO:0009055">
    <property type="term" value="F:electron transfer activity"/>
    <property type="evidence" value="ECO:0007669"/>
    <property type="project" value="InterPro"/>
</dbReference>
<reference evidence="9" key="2">
    <citation type="journal article" date="2021" name="PeerJ">
        <title>Extensive microbial diversity within the chicken gut microbiome revealed by metagenomics and culture.</title>
        <authorList>
            <person name="Gilroy R."/>
            <person name="Ravi A."/>
            <person name="Getino M."/>
            <person name="Pursley I."/>
            <person name="Horton D.L."/>
            <person name="Alikhan N.F."/>
            <person name="Baker D."/>
            <person name="Gharbi K."/>
            <person name="Hall N."/>
            <person name="Watson M."/>
            <person name="Adriaenssens E.M."/>
            <person name="Foster-Nyarko E."/>
            <person name="Jarju S."/>
            <person name="Secka A."/>
            <person name="Antonio M."/>
            <person name="Oren A."/>
            <person name="Chaudhuri R.R."/>
            <person name="La Ragione R."/>
            <person name="Hildebrand F."/>
            <person name="Pallen M.J."/>
        </authorList>
    </citation>
    <scope>NUCLEOTIDE SEQUENCE</scope>
    <source>
        <strain evidence="9">ChiSjej4B22-9803</strain>
    </source>
</reference>
<dbReference type="GO" id="GO:0046872">
    <property type="term" value="F:metal ion binding"/>
    <property type="evidence" value="ECO:0007669"/>
    <property type="project" value="UniProtKB-KW"/>
</dbReference>
<keyword evidence="5" id="KW-0249">Electron transport</keyword>
<protein>
    <submittedName>
        <fullName evidence="9">SLBB domain-containing protein</fullName>
    </submittedName>
</protein>
<dbReference type="EMBL" id="DVND01000167">
    <property type="protein sequence ID" value="HIU49015.1"/>
    <property type="molecule type" value="Genomic_DNA"/>
</dbReference>
<sequence length="445" mass="48337">MDIKELQKLVFDAGIVGAGGAGFPTHQKFSGGIKQIVVNAAECEPLMMVDHHILATHFKSSVATLRDLIAIIGADEAIIGIKGKNMHLLDAQIVAELEGSNIKIKEIPDVYPAGDEVVLVYETTGKIIPEGSIPVMVGVMVINTETLYNIHQAMHEKTPVVEKYVTIGGDVERDVTVKVPVGMKISELFAELGYTDLDGKAVINGGPMMGKLVDLEQDVVTKTTKGLLVFPETHSIIQRRRAPMSMTLKRASAACCNCTMCTDVCPRHLLGYSIEPHKILYTAAHSKVLDTESFLQSSLCCGCGVCTVIGCQQMLDPQAIAMETKRLLAKNGYKRTNNKAPERPLAERTNRLIPSEMLIDRLGIRKYVKPKVKRDYIKFTPQYVYIPLSQHVGKPAAPVVAVGDAVKIGDAIARTEAGALGTTMHASIDGVVQAVDSRQITIRRA</sequence>
<dbReference type="Proteomes" id="UP000824111">
    <property type="component" value="Unassembled WGS sequence"/>
</dbReference>
<dbReference type="InterPro" id="IPR010208">
    <property type="entry name" value="Ion_transpt_RnfC/RsxC"/>
</dbReference>
<keyword evidence="4" id="KW-0677">Repeat</keyword>
<evidence type="ECO:0000256" key="7">
    <source>
        <dbReference type="ARBA" id="ARBA00023014"/>
    </source>
</evidence>
<dbReference type="PROSITE" id="PS51379">
    <property type="entry name" value="4FE4S_FER_2"/>
    <property type="match status" value="1"/>
</dbReference>
<evidence type="ECO:0000256" key="3">
    <source>
        <dbReference type="ARBA" id="ARBA00022723"/>
    </source>
</evidence>
<dbReference type="PANTHER" id="PTHR43034:SF2">
    <property type="entry name" value="ION-TRANSLOCATING OXIDOREDUCTASE COMPLEX SUBUNIT C"/>
    <property type="match status" value="1"/>
</dbReference>
<dbReference type="InterPro" id="IPR017896">
    <property type="entry name" value="4Fe4S_Fe-S-bd"/>
</dbReference>
<dbReference type="Gene3D" id="3.40.50.11540">
    <property type="entry name" value="NADH-ubiquinone oxidoreductase 51kDa subunit"/>
    <property type="match status" value="1"/>
</dbReference>
<keyword evidence="2" id="KW-0004">4Fe-4S</keyword>
<reference evidence="9" key="1">
    <citation type="submission" date="2020-10" db="EMBL/GenBank/DDBJ databases">
        <authorList>
            <person name="Gilroy R."/>
        </authorList>
    </citation>
    <scope>NUCLEOTIDE SEQUENCE</scope>
    <source>
        <strain evidence="9">ChiSjej4B22-9803</strain>
    </source>
</reference>
<dbReference type="InterPro" id="IPR017900">
    <property type="entry name" value="4Fe4S_Fe_S_CS"/>
</dbReference>
<keyword evidence="7" id="KW-0411">Iron-sulfur</keyword>